<proteinExistence type="predicted"/>
<protein>
    <submittedName>
        <fullName evidence="1">Uncharacterized protein</fullName>
    </submittedName>
</protein>
<evidence type="ECO:0000313" key="1">
    <source>
        <dbReference type="EMBL" id="MDA0567994.1"/>
    </source>
</evidence>
<dbReference type="RefSeq" id="WP_270075227.1">
    <property type="nucleotide sequence ID" value="NZ_JAJAQC010000097.1"/>
</dbReference>
<gene>
    <name evidence="1" type="ORF">LG943_27280</name>
</gene>
<dbReference type="Proteomes" id="UP001140076">
    <property type="component" value="Unassembled WGS sequence"/>
</dbReference>
<dbReference type="EMBL" id="JAJAQC010000097">
    <property type="protein sequence ID" value="MDA0567994.1"/>
    <property type="molecule type" value="Genomic_DNA"/>
</dbReference>
<sequence>MPDRVDALLRDLTGEDRGARRAAAPLLADLGAPVVERLLPLCADGASRYSPAESVLHRIGEAALLPLREVRRRGPGRLRRTALRLLVDLGGAECLAEADRRAVERLVRIRLAEEGDVRLPSDAGRWLAFPADRFDDAVAALDLHGLTPATVAMGVAAATAAENSREFRDAQGATATAYRVFITPEFENWQHEGPGRMWRLVWGDSFVDELDGFTLADRLSRRCGEAHFYGIDPYHSAENWYVSREGRGVRGYSTYADPPFFGDPLPFEAGEDEDSEGTVHASTAAFLLSVEPGPMSAHGTRGHGWLATTRPEVPLDRFRGALPV</sequence>
<evidence type="ECO:0000313" key="2">
    <source>
        <dbReference type="Proteomes" id="UP001140076"/>
    </source>
</evidence>
<reference evidence="1" key="1">
    <citation type="submission" date="2021-10" db="EMBL/GenBank/DDBJ databases">
        <title>Streptomonospora sp. nov., isolated from mangrove soil.</title>
        <authorList>
            <person name="Chen X."/>
            <person name="Ge X."/>
            <person name="Liu W."/>
        </authorList>
    </citation>
    <scope>NUCLEOTIDE SEQUENCE</scope>
    <source>
        <strain evidence="1">S1-112</strain>
    </source>
</reference>
<name>A0A9X3NQF3_9ACTN</name>
<dbReference type="AlphaFoldDB" id="A0A9X3NQF3"/>
<keyword evidence="2" id="KW-1185">Reference proteome</keyword>
<organism evidence="1 2">
    <name type="scientific">Streptomonospora mangrovi</name>
    <dbReference type="NCBI Taxonomy" id="2883123"/>
    <lineage>
        <taxon>Bacteria</taxon>
        <taxon>Bacillati</taxon>
        <taxon>Actinomycetota</taxon>
        <taxon>Actinomycetes</taxon>
        <taxon>Streptosporangiales</taxon>
        <taxon>Nocardiopsidaceae</taxon>
        <taxon>Streptomonospora</taxon>
    </lineage>
</organism>
<accession>A0A9X3NQF3</accession>
<comment type="caution">
    <text evidence="1">The sequence shown here is derived from an EMBL/GenBank/DDBJ whole genome shotgun (WGS) entry which is preliminary data.</text>
</comment>